<dbReference type="Gene3D" id="2.40.10.10">
    <property type="entry name" value="Trypsin-like serine proteases"/>
    <property type="match status" value="2"/>
</dbReference>
<keyword evidence="1" id="KW-0378">Hydrolase</keyword>
<keyword evidence="2" id="KW-0732">Signal</keyword>
<dbReference type="GO" id="GO:0008236">
    <property type="term" value="F:serine-type peptidase activity"/>
    <property type="evidence" value="ECO:0007669"/>
    <property type="project" value="UniProtKB-KW"/>
</dbReference>
<keyword evidence="4" id="KW-1185">Reference proteome</keyword>
<sequence length="470" mass="50932">MIKRKIILAVILAGSLISSSISTYSVSAEGTYAREMKAFKGTISEIAAATQKNEVNEIPFPYHVDLTTLHGELKNSALLDDYANKQRVKQDIPTIKKMIEEAPSRFAGHYYDADTGTVTVLITEDSEPLKKLVREAIKNKDKVEFNVSKFSWLNIVDAKEKIKKSVKPGTVLALIPDIKNNKLIIALDEKSDIKEKLAVSSLLTKPDMLEFTTLPASALKVETDNTNWGALIPMGSKISGNIRPKPGDPTTSIYSICTGGYYGINSSDQDVLVTSGHCQTVGTVSAWYQPTWVTNTIGNYSFRTTSPGDGSSAVSDSGYITLNSNYIGRPRVPYPSSSNMAMVTGVYTSDTVGDTIYLRGANSGTTTSGTIEYANVDIWWGGDGYGYKNNEVMATGYTSMGGDSGGPILTDYAYNNDLEGWTFDIAGIHTGVVTLPDTESGIEAGTYKVYEPIWTSFNDLSLSGIYLVAP</sequence>
<dbReference type="InterPro" id="IPR043504">
    <property type="entry name" value="Peptidase_S1_PA_chymotrypsin"/>
</dbReference>
<evidence type="ECO:0000313" key="4">
    <source>
        <dbReference type="Proteomes" id="UP000518605"/>
    </source>
</evidence>
<dbReference type="AlphaFoldDB" id="A0A7W5C5U2"/>
<comment type="caution">
    <text evidence="3">The sequence shown here is derived from an EMBL/GenBank/DDBJ whole genome shotgun (WGS) entry which is preliminary data.</text>
</comment>
<keyword evidence="1" id="KW-0720">Serine protease</keyword>
<dbReference type="SUPFAM" id="SSF50494">
    <property type="entry name" value="Trypsin-like serine proteases"/>
    <property type="match status" value="1"/>
</dbReference>
<feature type="chain" id="PRO_5031204544" description="Peptidase S1 domain-containing protein" evidence="2">
    <location>
        <begin position="28"/>
        <end position="470"/>
    </location>
</feature>
<organism evidence="3 4">
    <name type="scientific">Paenibacillus endophyticus</name>
    <dbReference type="NCBI Taxonomy" id="1294268"/>
    <lineage>
        <taxon>Bacteria</taxon>
        <taxon>Bacillati</taxon>
        <taxon>Bacillota</taxon>
        <taxon>Bacilli</taxon>
        <taxon>Bacillales</taxon>
        <taxon>Paenibacillaceae</taxon>
        <taxon>Paenibacillus</taxon>
    </lineage>
</organism>
<evidence type="ECO:0000313" key="3">
    <source>
        <dbReference type="EMBL" id="MBB3151588.1"/>
    </source>
</evidence>
<protein>
    <recommendedName>
        <fullName evidence="5">Peptidase S1 domain-containing protein</fullName>
    </recommendedName>
</protein>
<feature type="signal peptide" evidence="2">
    <location>
        <begin position="1"/>
        <end position="27"/>
    </location>
</feature>
<gene>
    <name evidence="3" type="ORF">FHS16_001634</name>
</gene>
<keyword evidence="1" id="KW-0645">Protease</keyword>
<accession>A0A7W5C5U2</accession>
<dbReference type="EMBL" id="JACHXW010000004">
    <property type="protein sequence ID" value="MBB3151588.1"/>
    <property type="molecule type" value="Genomic_DNA"/>
</dbReference>
<dbReference type="InterPro" id="IPR009003">
    <property type="entry name" value="Peptidase_S1_PA"/>
</dbReference>
<evidence type="ECO:0008006" key="5">
    <source>
        <dbReference type="Google" id="ProtNLM"/>
    </source>
</evidence>
<reference evidence="3 4" key="1">
    <citation type="submission" date="2020-08" db="EMBL/GenBank/DDBJ databases">
        <title>Genomic Encyclopedia of Type Strains, Phase III (KMG-III): the genomes of soil and plant-associated and newly described type strains.</title>
        <authorList>
            <person name="Whitman W."/>
        </authorList>
    </citation>
    <scope>NUCLEOTIDE SEQUENCE [LARGE SCALE GENOMIC DNA]</scope>
    <source>
        <strain evidence="3 4">CECT 8234</strain>
    </source>
</reference>
<evidence type="ECO:0000256" key="2">
    <source>
        <dbReference type="SAM" id="SignalP"/>
    </source>
</evidence>
<dbReference type="Proteomes" id="UP000518605">
    <property type="component" value="Unassembled WGS sequence"/>
</dbReference>
<proteinExistence type="predicted"/>
<evidence type="ECO:0000256" key="1">
    <source>
        <dbReference type="ARBA" id="ARBA00022825"/>
    </source>
</evidence>
<dbReference type="RefSeq" id="WP_183560718.1">
    <property type="nucleotide sequence ID" value="NZ_CBCSLB010000011.1"/>
</dbReference>
<name>A0A7W5C5U2_9BACL</name>